<dbReference type="InterPro" id="IPR023393">
    <property type="entry name" value="START-like_dom_sf"/>
</dbReference>
<dbReference type="InterPro" id="IPR024500">
    <property type="entry name" value="DUF3074"/>
</dbReference>
<feature type="compositionally biased region" description="Basic and acidic residues" evidence="1">
    <location>
        <begin position="276"/>
        <end position="290"/>
    </location>
</feature>
<dbReference type="InterPro" id="IPR051213">
    <property type="entry name" value="START_lipid_transfer"/>
</dbReference>
<feature type="compositionally biased region" description="Polar residues" evidence="1">
    <location>
        <begin position="365"/>
        <end position="383"/>
    </location>
</feature>
<dbReference type="RefSeq" id="XP_065458188.1">
    <property type="nucleotide sequence ID" value="XM_065602116.1"/>
</dbReference>
<dbReference type="GeneID" id="35425262"/>
<dbReference type="PANTHER" id="PTHR19308">
    <property type="entry name" value="PHOSPHATIDYLCHOLINE TRANSFER PROTEIN"/>
    <property type="match status" value="1"/>
</dbReference>
<proteinExistence type="predicted"/>
<evidence type="ECO:0000256" key="1">
    <source>
        <dbReference type="SAM" id="MobiDB-lite"/>
    </source>
</evidence>
<feature type="region of interest" description="Disordered" evidence="1">
    <location>
        <begin position="615"/>
        <end position="649"/>
    </location>
</feature>
<reference evidence="3 4" key="1">
    <citation type="submission" date="2023-09" db="EMBL/GenBank/DDBJ databases">
        <title>Complete-Gapless Cercospora beticola genome.</title>
        <authorList>
            <person name="Wyatt N.A."/>
            <person name="Spanner R.E."/>
            <person name="Bolton M.D."/>
        </authorList>
    </citation>
    <scope>NUCLEOTIDE SEQUENCE [LARGE SCALE GENOMIC DNA]</scope>
    <source>
        <strain evidence="3">Cb09-40</strain>
    </source>
</reference>
<evidence type="ECO:0000313" key="3">
    <source>
        <dbReference type="EMBL" id="WPA96890.1"/>
    </source>
</evidence>
<dbReference type="Gene3D" id="3.30.530.20">
    <property type="match status" value="1"/>
</dbReference>
<evidence type="ECO:0000259" key="2">
    <source>
        <dbReference type="Pfam" id="PF11274"/>
    </source>
</evidence>
<feature type="compositionally biased region" description="Low complexity" evidence="1">
    <location>
        <begin position="263"/>
        <end position="272"/>
    </location>
</feature>
<dbReference type="EMBL" id="CP134184">
    <property type="protein sequence ID" value="WPA96890.1"/>
    <property type="molecule type" value="Genomic_DNA"/>
</dbReference>
<feature type="compositionally biased region" description="Basic and acidic residues" evidence="1">
    <location>
        <begin position="473"/>
        <end position="493"/>
    </location>
</feature>
<gene>
    <name evidence="3" type="ORF">RHO25_001498</name>
</gene>
<feature type="region of interest" description="Disordered" evidence="1">
    <location>
        <begin position="263"/>
        <end position="290"/>
    </location>
</feature>
<accession>A0ABZ0NBH9</accession>
<dbReference type="PANTHER" id="PTHR19308:SF14">
    <property type="entry name" value="START DOMAIN-CONTAINING PROTEIN"/>
    <property type="match status" value="1"/>
</dbReference>
<name>A0ABZ0NBH9_CERBT</name>
<dbReference type="Pfam" id="PF11274">
    <property type="entry name" value="DUF3074"/>
    <property type="match status" value="1"/>
</dbReference>
<protein>
    <recommendedName>
        <fullName evidence="2">DUF3074 domain-containing protein</fullName>
    </recommendedName>
</protein>
<sequence>MKELHDALTTLSPVDWSDVPTDDLEHYVKSCFASAECIVNSVPPNSEGTPFHAATPSLSEPNAAKSHKDIVPAKCLPHPAHEDYEKLHKSWGKPYKFKQNPHNVNIFKMAGNDRHGAWFARSSVHEGLSFERMKRAMMRELVHSSKVSGGPGAGAVRGIAADRRLERFDLPGLSAKLEVYELSAAFPGPVTPRDFVAMIMSSDNALTEKSAVAVNGENYVPQHFMVLSKPVVHPDAPVRAGLVRGQYESIELIREIPLSATKSTSTTRLLKTQGSTKDREKHEGDGLEKSDLNPVEWIMVTRSDPGGGIPRFLVERGTPESMLGDLPKFFDWACSLDDIPHPDDDANEEDAVPTPGAETEPERAPSQSPSGLHTTASPESTFSGPAPSGEAQGGYLSGITNALGAGIEAYAPAAVSNAVLPHLNPEESLSDDESDTSSVDSFMSAEELRRAASVPEIGDPAQSTDNFSIMSGDHSEDTKSTKGMTHHEKEVHKLVKKREKLEQQLAKKRVAEEQKLREAQEKEQSESGKAREKMERELKKTEEKHRKELERLEQKKAKEERKAEEKRTKKDEQYKMSLVTRERDEFRSQADLLRRENALLRDQVAELQTRNTTMAQRLGALGGPEALRGLDQASEGNQKATSVKSTRSN</sequence>
<dbReference type="Proteomes" id="UP001302367">
    <property type="component" value="Chromosome 1"/>
</dbReference>
<feature type="compositionally biased region" description="Polar residues" evidence="1">
    <location>
        <begin position="634"/>
        <end position="649"/>
    </location>
</feature>
<keyword evidence="4" id="KW-1185">Reference proteome</keyword>
<feature type="domain" description="DUF3074" evidence="2">
    <location>
        <begin position="118"/>
        <end position="333"/>
    </location>
</feature>
<organism evidence="3 4">
    <name type="scientific">Cercospora beticola</name>
    <name type="common">Sugarbeet leaf spot fungus</name>
    <dbReference type="NCBI Taxonomy" id="122368"/>
    <lineage>
        <taxon>Eukaryota</taxon>
        <taxon>Fungi</taxon>
        <taxon>Dikarya</taxon>
        <taxon>Ascomycota</taxon>
        <taxon>Pezizomycotina</taxon>
        <taxon>Dothideomycetes</taxon>
        <taxon>Dothideomycetidae</taxon>
        <taxon>Mycosphaerellales</taxon>
        <taxon>Mycosphaerellaceae</taxon>
        <taxon>Cercospora</taxon>
    </lineage>
</organism>
<feature type="region of interest" description="Disordered" evidence="1">
    <location>
        <begin position="337"/>
        <end position="389"/>
    </location>
</feature>
<feature type="compositionally biased region" description="Basic and acidic residues" evidence="1">
    <location>
        <begin position="509"/>
        <end position="576"/>
    </location>
</feature>
<dbReference type="SUPFAM" id="SSF55961">
    <property type="entry name" value="Bet v1-like"/>
    <property type="match status" value="1"/>
</dbReference>
<evidence type="ECO:0000313" key="4">
    <source>
        <dbReference type="Proteomes" id="UP001302367"/>
    </source>
</evidence>
<feature type="region of interest" description="Disordered" evidence="1">
    <location>
        <begin position="424"/>
        <end position="576"/>
    </location>
</feature>